<evidence type="ECO:0000313" key="1">
    <source>
        <dbReference type="EMBL" id="GGY84316.1"/>
    </source>
</evidence>
<keyword evidence="2" id="KW-1185">Reference proteome</keyword>
<sequence length="369" mass="41952">MGRDEAYNTERFLHELTFRHRLSPPAATEEGIRGTAGSVGSDRLYYDFRFLRDFGFREDRNGFLLDIQRAEDLDGAYDRQLIGFRQNLGDDSEIWLQGDVFSDKSQADVYFSARHHLTDNSWIHASWILPDAYFNDKTDTRDSVEQAPQTFFLQWHRQGTGTGAGTTLSLNLSPESRFISRQEQLTVDSESLRTAITHGQRAGDWLLRLHLEGERTRRDYQLRGPEESGSTPFDREYLEARVSATLTSHRLQPGIGLAYVHLDETGYFGRALDDEGRIRRREPTLFGEISLQAARNTTISPGLYLSAPKVRQSFAEDDGRRHSGFTGKLALPIEVQLPDTNQAVLTINPTFYLHKAAFGGGNLQLHWPL</sequence>
<gene>
    <name evidence="1" type="ORF">GCM10007071_34550</name>
</gene>
<dbReference type="Proteomes" id="UP000601597">
    <property type="component" value="Unassembled WGS sequence"/>
</dbReference>
<name>A0ABQ3BBB0_9GAMM</name>
<comment type="caution">
    <text evidence="1">The sequence shown here is derived from an EMBL/GenBank/DDBJ whole genome shotgun (WGS) entry which is preliminary data.</text>
</comment>
<dbReference type="EMBL" id="BMXV01000009">
    <property type="protein sequence ID" value="GGY84316.1"/>
    <property type="molecule type" value="Genomic_DNA"/>
</dbReference>
<proteinExistence type="predicted"/>
<reference evidence="2" key="1">
    <citation type="journal article" date="2019" name="Int. J. Syst. Evol. Microbiol.">
        <title>The Global Catalogue of Microorganisms (GCM) 10K type strain sequencing project: providing services to taxonomists for standard genome sequencing and annotation.</title>
        <authorList>
            <consortium name="The Broad Institute Genomics Platform"/>
            <consortium name="The Broad Institute Genome Sequencing Center for Infectious Disease"/>
            <person name="Wu L."/>
            <person name="Ma J."/>
        </authorList>
    </citation>
    <scope>NUCLEOTIDE SEQUENCE [LARGE SCALE GENOMIC DNA]</scope>
    <source>
        <strain evidence="2">KCTC 22280</strain>
    </source>
</reference>
<organism evidence="1 2">
    <name type="scientific">Marinobacter zhanjiangensis</name>
    <dbReference type="NCBI Taxonomy" id="578215"/>
    <lineage>
        <taxon>Bacteria</taxon>
        <taxon>Pseudomonadati</taxon>
        <taxon>Pseudomonadota</taxon>
        <taxon>Gammaproteobacteria</taxon>
        <taxon>Pseudomonadales</taxon>
        <taxon>Marinobacteraceae</taxon>
        <taxon>Marinobacter</taxon>
    </lineage>
</organism>
<protein>
    <submittedName>
        <fullName evidence="1">Uncharacterized protein</fullName>
    </submittedName>
</protein>
<accession>A0ABQ3BBB0</accession>
<evidence type="ECO:0000313" key="2">
    <source>
        <dbReference type="Proteomes" id="UP000601597"/>
    </source>
</evidence>